<dbReference type="EMBL" id="JYDU01000301">
    <property type="protein sequence ID" value="KRX87217.1"/>
    <property type="molecule type" value="Genomic_DNA"/>
</dbReference>
<evidence type="ECO:0000313" key="4">
    <source>
        <dbReference type="Proteomes" id="UP000054815"/>
    </source>
</evidence>
<feature type="signal peptide" evidence="2">
    <location>
        <begin position="1"/>
        <end position="23"/>
    </location>
</feature>
<reference evidence="3 4" key="1">
    <citation type="submission" date="2015-01" db="EMBL/GenBank/DDBJ databases">
        <title>Evolution of Trichinella species and genotypes.</title>
        <authorList>
            <person name="Korhonen P.K."/>
            <person name="Edoardo P."/>
            <person name="Giuseppe L.R."/>
            <person name="Gasser R.B."/>
        </authorList>
    </citation>
    <scope>NUCLEOTIDE SEQUENCE [LARGE SCALE GENOMIC DNA]</scope>
    <source>
        <strain evidence="3">ISS141</strain>
    </source>
</reference>
<sequence>MLMADNKSPIGMWFLSLPFLCLYTDNLPAKEATITVQIDGKMYQSQLSDVFPLQIHFLLVRIAVADTLQSTTNVLAFSSYLFLVFSPLILLSKSQINLDY</sequence>
<feature type="chain" id="PRO_5006872504" evidence="2">
    <location>
        <begin position="24"/>
        <end position="100"/>
    </location>
</feature>
<gene>
    <name evidence="3" type="ORF">T4E_12167</name>
</gene>
<keyword evidence="1" id="KW-0812">Transmembrane</keyword>
<keyword evidence="1" id="KW-1133">Transmembrane helix</keyword>
<keyword evidence="2" id="KW-0732">Signal</keyword>
<comment type="caution">
    <text evidence="3">The sequence shown here is derived from an EMBL/GenBank/DDBJ whole genome shotgun (WGS) entry which is preliminary data.</text>
</comment>
<name>A0A0V0XGQ4_TRIPS</name>
<evidence type="ECO:0000313" key="3">
    <source>
        <dbReference type="EMBL" id="KRX87217.1"/>
    </source>
</evidence>
<dbReference type="Proteomes" id="UP000054815">
    <property type="component" value="Unassembled WGS sequence"/>
</dbReference>
<proteinExistence type="predicted"/>
<organism evidence="3 4">
    <name type="scientific">Trichinella pseudospiralis</name>
    <name type="common">Parasitic roundworm</name>
    <dbReference type="NCBI Taxonomy" id="6337"/>
    <lineage>
        <taxon>Eukaryota</taxon>
        <taxon>Metazoa</taxon>
        <taxon>Ecdysozoa</taxon>
        <taxon>Nematoda</taxon>
        <taxon>Enoplea</taxon>
        <taxon>Dorylaimia</taxon>
        <taxon>Trichinellida</taxon>
        <taxon>Trichinellidae</taxon>
        <taxon>Trichinella</taxon>
    </lineage>
</organism>
<accession>A0A0V0XGQ4</accession>
<feature type="transmembrane region" description="Helical" evidence="1">
    <location>
        <begin position="74"/>
        <end position="91"/>
    </location>
</feature>
<dbReference type="AlphaFoldDB" id="A0A0V0XGQ4"/>
<evidence type="ECO:0000256" key="1">
    <source>
        <dbReference type="SAM" id="Phobius"/>
    </source>
</evidence>
<keyword evidence="1" id="KW-0472">Membrane</keyword>
<evidence type="ECO:0000256" key="2">
    <source>
        <dbReference type="SAM" id="SignalP"/>
    </source>
</evidence>
<protein>
    <submittedName>
        <fullName evidence="3">Uncharacterized protein</fullName>
    </submittedName>
</protein>